<dbReference type="PANTHER" id="PTHR47689:SF2">
    <property type="entry name" value="TETRATRICOPEPTIDE REPEAT (TPR)-LIKE SUPERFAMILY PROTEIN"/>
    <property type="match status" value="1"/>
</dbReference>
<dbReference type="InterPro" id="IPR011990">
    <property type="entry name" value="TPR-like_helical_dom_sf"/>
</dbReference>
<proteinExistence type="predicted"/>
<dbReference type="InterPro" id="IPR019734">
    <property type="entry name" value="TPR_rpt"/>
</dbReference>
<dbReference type="Gene3D" id="1.25.40.10">
    <property type="entry name" value="Tetratricopeptide repeat domain"/>
    <property type="match status" value="1"/>
</dbReference>
<protein>
    <recommendedName>
        <fullName evidence="3">Kinesin light chain</fullName>
    </recommendedName>
</protein>
<dbReference type="Pfam" id="PF13374">
    <property type="entry name" value="TPR_10"/>
    <property type="match status" value="1"/>
</dbReference>
<dbReference type="PANTHER" id="PTHR47689">
    <property type="entry name" value="TETRATRICOPEPTIDE REPEAT (TPR)-LIKE SUPERFAMILY PROTEIN"/>
    <property type="match status" value="1"/>
</dbReference>
<dbReference type="eggNOG" id="KOG1840">
    <property type="taxonomic scope" value="Eukaryota"/>
</dbReference>
<accession>A0A087FZI5</accession>
<dbReference type="SUPFAM" id="SSF48452">
    <property type="entry name" value="TPR-like"/>
    <property type="match status" value="1"/>
</dbReference>
<evidence type="ECO:0000313" key="2">
    <source>
        <dbReference type="Proteomes" id="UP000029120"/>
    </source>
</evidence>
<dbReference type="EMBL" id="KL983116">
    <property type="protein sequence ID" value="KFK23037.1"/>
    <property type="molecule type" value="Genomic_DNA"/>
</dbReference>
<dbReference type="Gramene" id="KFK23037">
    <property type="protein sequence ID" value="KFK23037"/>
    <property type="gene ID" value="AALP_AAs65234U000100"/>
</dbReference>
<keyword evidence="2" id="KW-1185">Reference proteome</keyword>
<name>A0A087FZI5_ARAAL</name>
<dbReference type="OMA" id="DIRISTH"/>
<gene>
    <name evidence="1" type="ORF">AALP_AAs65234U000100</name>
</gene>
<dbReference type="SMART" id="SM00028">
    <property type="entry name" value="TPR"/>
    <property type="match status" value="1"/>
</dbReference>
<dbReference type="OrthoDB" id="1658288at2759"/>
<organism evidence="1 2">
    <name type="scientific">Arabis alpina</name>
    <name type="common">Alpine rock-cress</name>
    <dbReference type="NCBI Taxonomy" id="50452"/>
    <lineage>
        <taxon>Eukaryota</taxon>
        <taxon>Viridiplantae</taxon>
        <taxon>Streptophyta</taxon>
        <taxon>Embryophyta</taxon>
        <taxon>Tracheophyta</taxon>
        <taxon>Spermatophyta</taxon>
        <taxon>Magnoliopsida</taxon>
        <taxon>eudicotyledons</taxon>
        <taxon>Gunneridae</taxon>
        <taxon>Pentapetalae</taxon>
        <taxon>rosids</taxon>
        <taxon>malvids</taxon>
        <taxon>Brassicales</taxon>
        <taxon>Brassicaceae</taxon>
        <taxon>Arabideae</taxon>
        <taxon>Arabis</taxon>
    </lineage>
</organism>
<reference evidence="2" key="1">
    <citation type="journal article" date="2015" name="Nat. Plants">
        <title>Genome expansion of Arabis alpina linked with retrotransposition and reduced symmetric DNA methylation.</title>
        <authorList>
            <person name="Willing E.M."/>
            <person name="Rawat V."/>
            <person name="Mandakova T."/>
            <person name="Maumus F."/>
            <person name="James G.V."/>
            <person name="Nordstroem K.J."/>
            <person name="Becker C."/>
            <person name="Warthmann N."/>
            <person name="Chica C."/>
            <person name="Szarzynska B."/>
            <person name="Zytnicki M."/>
            <person name="Albani M.C."/>
            <person name="Kiefer C."/>
            <person name="Bergonzi S."/>
            <person name="Castaings L."/>
            <person name="Mateos J.L."/>
            <person name="Berns M.C."/>
            <person name="Bujdoso N."/>
            <person name="Piofczyk T."/>
            <person name="de Lorenzo L."/>
            <person name="Barrero-Sicilia C."/>
            <person name="Mateos I."/>
            <person name="Piednoel M."/>
            <person name="Hagmann J."/>
            <person name="Chen-Min-Tao R."/>
            <person name="Iglesias-Fernandez R."/>
            <person name="Schuster S.C."/>
            <person name="Alonso-Blanco C."/>
            <person name="Roudier F."/>
            <person name="Carbonero P."/>
            <person name="Paz-Ares J."/>
            <person name="Davis S.J."/>
            <person name="Pecinka A."/>
            <person name="Quesneville H."/>
            <person name="Colot V."/>
            <person name="Lysak M.A."/>
            <person name="Weigel D."/>
            <person name="Coupland G."/>
            <person name="Schneeberger K."/>
        </authorList>
    </citation>
    <scope>NUCLEOTIDE SEQUENCE [LARGE SCALE GENOMIC DNA]</scope>
    <source>
        <strain evidence="2">cv. Pajares</strain>
    </source>
</reference>
<dbReference type="AlphaFoldDB" id="A0A087FZI5"/>
<sequence>MSMLRILSSLLRGTHRTSRSFSSSRSPISTTFAKSLSVKPRIPYQNDSGGRTRNFDPRVVIIVSGQAAILGFCGNTVLADDIDESSNTGIEKIEDGSVVSNIHTSKWRVFTDSGRDYFFQGKLEPAERLFGSAIQEAKEGFGERDSHVASACNNLAELYRVKKEFDKAEPLYLEAVSILEEFYGPEDVR</sequence>
<evidence type="ECO:0000313" key="1">
    <source>
        <dbReference type="EMBL" id="KFK23037.1"/>
    </source>
</evidence>
<evidence type="ECO:0008006" key="3">
    <source>
        <dbReference type="Google" id="ProtNLM"/>
    </source>
</evidence>
<dbReference type="Proteomes" id="UP000029120">
    <property type="component" value="Unassembled WGS sequence"/>
</dbReference>